<dbReference type="WBParaSite" id="GPUH_0000073301-mRNA-1">
    <property type="protein sequence ID" value="GPUH_0000073301-mRNA-1"/>
    <property type="gene ID" value="GPUH_0000073301"/>
</dbReference>
<evidence type="ECO:0000256" key="1">
    <source>
        <dbReference type="ARBA" id="ARBA00022737"/>
    </source>
</evidence>
<dbReference type="Gene3D" id="2.60.40.10">
    <property type="entry name" value="Immunoglobulins"/>
    <property type="match status" value="2"/>
</dbReference>
<evidence type="ECO:0000259" key="2">
    <source>
        <dbReference type="SMART" id="SM00409"/>
    </source>
</evidence>
<keyword evidence="4" id="KW-1185">Reference proteome</keyword>
<proteinExistence type="predicted"/>
<feature type="domain" description="Immunoglobulin" evidence="2">
    <location>
        <begin position="112"/>
        <end position="195"/>
    </location>
</feature>
<evidence type="ECO:0000313" key="3">
    <source>
        <dbReference type="EMBL" id="VDK28620.1"/>
    </source>
</evidence>
<dbReference type="PANTHER" id="PTHR13817">
    <property type="entry name" value="TITIN"/>
    <property type="match status" value="1"/>
</dbReference>
<name>A0A183CW92_9BILA</name>
<evidence type="ECO:0000313" key="5">
    <source>
        <dbReference type="WBParaSite" id="GPUH_0000073301-mRNA-1"/>
    </source>
</evidence>
<gene>
    <name evidence="3" type="ORF">GPUH_LOCUS733</name>
</gene>
<dbReference type="SUPFAM" id="SSF48726">
    <property type="entry name" value="Immunoglobulin"/>
    <property type="match status" value="2"/>
</dbReference>
<dbReference type="Pfam" id="PF07679">
    <property type="entry name" value="I-set"/>
    <property type="match status" value="2"/>
</dbReference>
<reference evidence="5" key="1">
    <citation type="submission" date="2016-06" db="UniProtKB">
        <authorList>
            <consortium name="WormBaseParasite"/>
        </authorList>
    </citation>
    <scope>IDENTIFICATION</scope>
</reference>
<keyword evidence="1" id="KW-0677">Repeat</keyword>
<sequence>MEETRRKIPVIKKTLIDQSVKTGDMANFEVSIEPNEVSVQWYSNQKQLSEEMPGVKISCQNFDFKLTVDSAQYAGIITFKASNEAGTTEASANLTAIPEKIIYKPPEFSNTLSDISVTEKDKVEVTIESTGKAVFEWALNDKILQSGVDNITIRNEESKSILIFNEVTMKQAGNIKVTATNEGGQASSSFNMTVKEGAVAPEIIEGQFF</sequence>
<dbReference type="AlphaFoldDB" id="A0A183CW92"/>
<dbReference type="Proteomes" id="UP000271098">
    <property type="component" value="Unassembled WGS sequence"/>
</dbReference>
<dbReference type="InterPro" id="IPR036179">
    <property type="entry name" value="Ig-like_dom_sf"/>
</dbReference>
<dbReference type="GO" id="GO:0031430">
    <property type="term" value="C:M band"/>
    <property type="evidence" value="ECO:0007669"/>
    <property type="project" value="TreeGrafter"/>
</dbReference>
<feature type="domain" description="Immunoglobulin" evidence="2">
    <location>
        <begin position="15"/>
        <end position="97"/>
    </location>
</feature>
<reference evidence="3 4" key="2">
    <citation type="submission" date="2018-11" db="EMBL/GenBank/DDBJ databases">
        <authorList>
            <consortium name="Pathogen Informatics"/>
        </authorList>
    </citation>
    <scope>NUCLEOTIDE SEQUENCE [LARGE SCALE GENOMIC DNA]</scope>
</reference>
<accession>A0A183CW92</accession>
<dbReference type="EMBL" id="UYRT01000723">
    <property type="protein sequence ID" value="VDK28620.1"/>
    <property type="molecule type" value="Genomic_DNA"/>
</dbReference>
<dbReference type="InterPro" id="IPR013783">
    <property type="entry name" value="Ig-like_fold"/>
</dbReference>
<dbReference type="GO" id="GO:0045214">
    <property type="term" value="P:sarcomere organization"/>
    <property type="evidence" value="ECO:0007669"/>
    <property type="project" value="TreeGrafter"/>
</dbReference>
<dbReference type="PANTHER" id="PTHR13817:SF49">
    <property type="entry name" value="MYOSIN-BINDING PROTEIN H"/>
    <property type="match status" value="1"/>
</dbReference>
<dbReference type="InterPro" id="IPR003599">
    <property type="entry name" value="Ig_sub"/>
</dbReference>
<dbReference type="OrthoDB" id="6159398at2759"/>
<dbReference type="InterPro" id="IPR050964">
    <property type="entry name" value="Striated_Muscle_Regulatory"/>
</dbReference>
<protein>
    <submittedName>
        <fullName evidence="5">Ig-like domain-containing protein</fullName>
    </submittedName>
</protein>
<dbReference type="SMART" id="SM00409">
    <property type="entry name" value="IG"/>
    <property type="match status" value="2"/>
</dbReference>
<organism evidence="5">
    <name type="scientific">Gongylonema pulchrum</name>
    <dbReference type="NCBI Taxonomy" id="637853"/>
    <lineage>
        <taxon>Eukaryota</taxon>
        <taxon>Metazoa</taxon>
        <taxon>Ecdysozoa</taxon>
        <taxon>Nematoda</taxon>
        <taxon>Chromadorea</taxon>
        <taxon>Rhabditida</taxon>
        <taxon>Spirurina</taxon>
        <taxon>Spiruromorpha</taxon>
        <taxon>Spiruroidea</taxon>
        <taxon>Gongylonematidae</taxon>
        <taxon>Gongylonema</taxon>
    </lineage>
</organism>
<dbReference type="InterPro" id="IPR013098">
    <property type="entry name" value="Ig_I-set"/>
</dbReference>
<evidence type="ECO:0000313" key="4">
    <source>
        <dbReference type="Proteomes" id="UP000271098"/>
    </source>
</evidence>